<feature type="non-terminal residue" evidence="2">
    <location>
        <position position="1"/>
    </location>
</feature>
<organism evidence="2">
    <name type="scientific">marine sediment metagenome</name>
    <dbReference type="NCBI Taxonomy" id="412755"/>
    <lineage>
        <taxon>unclassified sequences</taxon>
        <taxon>metagenomes</taxon>
        <taxon>ecological metagenomes</taxon>
    </lineage>
</organism>
<sequence>NIELASAYMAHADYLDYRGDMEQAERFRKAAQALEAQFTVPPAGQGKPGEASEIAAAREAGASPRVPGVSPTVLPPGMLGRGGGE</sequence>
<gene>
    <name evidence="2" type="ORF">S06H3_62942</name>
</gene>
<dbReference type="AlphaFoldDB" id="X1QCT1"/>
<proteinExistence type="predicted"/>
<dbReference type="EMBL" id="BARV01041638">
    <property type="protein sequence ID" value="GAI52616.1"/>
    <property type="molecule type" value="Genomic_DNA"/>
</dbReference>
<feature type="region of interest" description="Disordered" evidence="1">
    <location>
        <begin position="40"/>
        <end position="85"/>
    </location>
</feature>
<feature type="compositionally biased region" description="Low complexity" evidence="1">
    <location>
        <begin position="49"/>
        <end position="63"/>
    </location>
</feature>
<evidence type="ECO:0000313" key="2">
    <source>
        <dbReference type="EMBL" id="GAI52616.1"/>
    </source>
</evidence>
<evidence type="ECO:0000256" key="1">
    <source>
        <dbReference type="SAM" id="MobiDB-lite"/>
    </source>
</evidence>
<protein>
    <submittedName>
        <fullName evidence="2">Uncharacterized protein</fullName>
    </submittedName>
</protein>
<accession>X1QCT1</accession>
<comment type="caution">
    <text evidence="2">The sequence shown here is derived from an EMBL/GenBank/DDBJ whole genome shotgun (WGS) entry which is preliminary data.</text>
</comment>
<name>X1QCT1_9ZZZZ</name>
<reference evidence="2" key="1">
    <citation type="journal article" date="2014" name="Front. Microbiol.">
        <title>High frequency of phylogenetically diverse reductive dehalogenase-homologous genes in deep subseafloor sedimentary metagenomes.</title>
        <authorList>
            <person name="Kawai M."/>
            <person name="Futagami T."/>
            <person name="Toyoda A."/>
            <person name="Takaki Y."/>
            <person name="Nishi S."/>
            <person name="Hori S."/>
            <person name="Arai W."/>
            <person name="Tsubouchi T."/>
            <person name="Morono Y."/>
            <person name="Uchiyama I."/>
            <person name="Ito T."/>
            <person name="Fujiyama A."/>
            <person name="Inagaki F."/>
            <person name="Takami H."/>
        </authorList>
    </citation>
    <scope>NUCLEOTIDE SEQUENCE</scope>
    <source>
        <strain evidence="2">Expedition CK06-06</strain>
    </source>
</reference>